<evidence type="ECO:0000256" key="3">
    <source>
        <dbReference type="ARBA" id="ARBA00022692"/>
    </source>
</evidence>
<proteinExistence type="inferred from homology"/>
<evidence type="ECO:0000256" key="9">
    <source>
        <dbReference type="ARBA" id="ARBA00023157"/>
    </source>
</evidence>
<evidence type="ECO:0000256" key="7">
    <source>
        <dbReference type="ARBA" id="ARBA00023130"/>
    </source>
</evidence>
<dbReference type="CDD" id="cd05767">
    <property type="entry name" value="IgC1_MHC_II_alpha"/>
    <property type="match status" value="1"/>
</dbReference>
<dbReference type="InterPro" id="IPR001003">
    <property type="entry name" value="MHC_II_a_N"/>
</dbReference>
<comment type="subcellular location">
    <subcellularLocation>
        <location evidence="1">Membrane</location>
        <topology evidence="1">Single-pass type I membrane protein</topology>
    </subcellularLocation>
</comment>
<dbReference type="PANTHER" id="PTHR19944:SF86">
    <property type="entry name" value="HLA CLASS II HISTOCOMPATIBILITY ANTIGEN, DR ALPHA CHAIN"/>
    <property type="match status" value="1"/>
</dbReference>
<dbReference type="PROSITE" id="PS00290">
    <property type="entry name" value="IG_MHC"/>
    <property type="match status" value="1"/>
</dbReference>
<evidence type="ECO:0000256" key="8">
    <source>
        <dbReference type="ARBA" id="ARBA00023136"/>
    </source>
</evidence>
<keyword evidence="7" id="KW-1064">Adaptive immunity</keyword>
<evidence type="ECO:0000313" key="16">
    <source>
        <dbReference type="Proteomes" id="UP001230051"/>
    </source>
</evidence>
<keyword evidence="3" id="KW-0812">Transmembrane</keyword>
<dbReference type="InterPro" id="IPR007110">
    <property type="entry name" value="Ig-like_dom"/>
</dbReference>
<accession>A0AAD8CHL0</accession>
<reference evidence="15" key="1">
    <citation type="submission" date="2022-02" db="EMBL/GenBank/DDBJ databases">
        <title>Atlantic sturgeon de novo genome assembly.</title>
        <authorList>
            <person name="Stock M."/>
            <person name="Klopp C."/>
            <person name="Guiguen Y."/>
            <person name="Cabau C."/>
            <person name="Parinello H."/>
            <person name="Santidrian Yebra-Pimentel E."/>
            <person name="Kuhl H."/>
            <person name="Dirks R.P."/>
            <person name="Guessner J."/>
            <person name="Wuertz S."/>
            <person name="Du K."/>
            <person name="Schartl M."/>
        </authorList>
    </citation>
    <scope>NUCLEOTIDE SEQUENCE</scope>
    <source>
        <strain evidence="15">STURGEONOMICS-FGT-2020</strain>
        <tissue evidence="15">Whole blood</tissue>
    </source>
</reference>
<keyword evidence="4 13" id="KW-0732">Signal</keyword>
<keyword evidence="6" id="KW-1133">Transmembrane helix</keyword>
<dbReference type="InterPro" id="IPR011162">
    <property type="entry name" value="MHC_I/II-like_Ag-recog"/>
</dbReference>
<dbReference type="SMART" id="SM00407">
    <property type="entry name" value="IGc1"/>
    <property type="match status" value="1"/>
</dbReference>
<dbReference type="InterPro" id="IPR050160">
    <property type="entry name" value="MHC/Immunoglobulin"/>
</dbReference>
<dbReference type="SUPFAM" id="SSF54452">
    <property type="entry name" value="MHC antigen-recognition domain"/>
    <property type="match status" value="1"/>
</dbReference>
<dbReference type="Gene3D" id="3.10.320.10">
    <property type="entry name" value="Class II Histocompatibility Antigen, M Beta Chain, Chain B, domain 1"/>
    <property type="match status" value="1"/>
</dbReference>
<dbReference type="Gene3D" id="2.60.40.10">
    <property type="entry name" value="Immunoglobulins"/>
    <property type="match status" value="1"/>
</dbReference>
<evidence type="ECO:0000259" key="14">
    <source>
        <dbReference type="PROSITE" id="PS50835"/>
    </source>
</evidence>
<keyword evidence="8" id="KW-0472">Membrane</keyword>
<evidence type="ECO:0000256" key="1">
    <source>
        <dbReference type="ARBA" id="ARBA00004479"/>
    </source>
</evidence>
<dbReference type="Pfam" id="PF07654">
    <property type="entry name" value="C1-set"/>
    <property type="match status" value="1"/>
</dbReference>
<dbReference type="GO" id="GO:0002250">
    <property type="term" value="P:adaptive immune response"/>
    <property type="evidence" value="ECO:0007669"/>
    <property type="project" value="UniProtKB-KW"/>
</dbReference>
<keyword evidence="5" id="KW-0391">Immunity</keyword>
<dbReference type="GO" id="GO:0002504">
    <property type="term" value="P:antigen processing and presentation of peptide or polysaccharide antigen via MHC class II"/>
    <property type="evidence" value="ECO:0007669"/>
    <property type="project" value="UniProtKB-KW"/>
</dbReference>
<keyword evidence="10" id="KW-0325">Glycoprotein</keyword>
<dbReference type="InterPro" id="IPR036179">
    <property type="entry name" value="Ig-like_dom_sf"/>
</dbReference>
<keyword evidence="12" id="KW-0393">Immunoglobulin domain</keyword>
<evidence type="ECO:0000313" key="15">
    <source>
        <dbReference type="EMBL" id="KAK1144909.1"/>
    </source>
</evidence>
<dbReference type="InterPro" id="IPR003006">
    <property type="entry name" value="Ig/MHC_CS"/>
</dbReference>
<gene>
    <name evidence="15" type="ORF">AOXY_G36343</name>
</gene>
<evidence type="ECO:0000256" key="4">
    <source>
        <dbReference type="ARBA" id="ARBA00022729"/>
    </source>
</evidence>
<dbReference type="InterPro" id="IPR003597">
    <property type="entry name" value="Ig_C1-set"/>
</dbReference>
<feature type="signal peptide" evidence="13">
    <location>
        <begin position="1"/>
        <end position="20"/>
    </location>
</feature>
<dbReference type="InterPro" id="IPR013783">
    <property type="entry name" value="Ig-like_fold"/>
</dbReference>
<comment type="caution">
    <text evidence="15">The sequence shown here is derived from an EMBL/GenBank/DDBJ whole genome shotgun (WGS) entry which is preliminary data.</text>
</comment>
<evidence type="ECO:0000256" key="6">
    <source>
        <dbReference type="ARBA" id="ARBA00022989"/>
    </source>
</evidence>
<dbReference type="AlphaFoldDB" id="A0AAD8CHL0"/>
<keyword evidence="16" id="KW-1185">Reference proteome</keyword>
<dbReference type="PROSITE" id="PS50835">
    <property type="entry name" value="IG_LIKE"/>
    <property type="match status" value="1"/>
</dbReference>
<evidence type="ECO:0000256" key="12">
    <source>
        <dbReference type="ARBA" id="ARBA00023319"/>
    </source>
</evidence>
<evidence type="ECO:0000256" key="11">
    <source>
        <dbReference type="ARBA" id="ARBA00023182"/>
    </source>
</evidence>
<evidence type="ECO:0000256" key="2">
    <source>
        <dbReference type="ARBA" id="ARBA00007394"/>
    </source>
</evidence>
<protein>
    <submittedName>
        <fullName evidence="15">H-2 class II histocompatibility antigen, A-U alpha chain-like</fullName>
    </submittedName>
</protein>
<keyword evidence="9" id="KW-1015">Disulfide bond</keyword>
<comment type="similarity">
    <text evidence="2">Belongs to the MHC class II family.</text>
</comment>
<evidence type="ECO:0000256" key="13">
    <source>
        <dbReference type="SAM" id="SignalP"/>
    </source>
</evidence>
<dbReference type="PANTHER" id="PTHR19944">
    <property type="entry name" value="MHC CLASS II-RELATED"/>
    <property type="match status" value="1"/>
</dbReference>
<dbReference type="Pfam" id="PF00993">
    <property type="entry name" value="MHC_II_alpha"/>
    <property type="match status" value="1"/>
</dbReference>
<dbReference type="EMBL" id="JAGXEW010000173">
    <property type="protein sequence ID" value="KAK1144909.1"/>
    <property type="molecule type" value="Genomic_DNA"/>
</dbReference>
<sequence>MKSCVFLAALLLTVWTAVQAETVTHLARALIACQTNGTLPENDYELDDDELFHIDFDKKEAVPRIPDFAKFWAPPPDAPAQAEANRQVCIQNVAVAAECHENPPEKLAPPRVTLYHENDLELGKPNTLICFIDGFHPATIKVTWTKNTLPVTEGVTLTQYYPDKDFTLNMFSYLSFTPELGDVYSCQVQHSALPETLTTFWEPDVQTVSDVGKTAFCAGTNATDYRVFLLMKKSCSAPACVYDSH</sequence>
<dbReference type="InterPro" id="IPR014745">
    <property type="entry name" value="MHC_II_a/b_N"/>
</dbReference>
<keyword evidence="11" id="KW-0491">MHC II</keyword>
<feature type="domain" description="Ig-like" evidence="14">
    <location>
        <begin position="110"/>
        <end position="198"/>
    </location>
</feature>
<evidence type="ECO:0000256" key="10">
    <source>
        <dbReference type="ARBA" id="ARBA00023180"/>
    </source>
</evidence>
<organism evidence="15 16">
    <name type="scientific">Acipenser oxyrinchus oxyrinchus</name>
    <dbReference type="NCBI Taxonomy" id="40147"/>
    <lineage>
        <taxon>Eukaryota</taxon>
        <taxon>Metazoa</taxon>
        <taxon>Chordata</taxon>
        <taxon>Craniata</taxon>
        <taxon>Vertebrata</taxon>
        <taxon>Euteleostomi</taxon>
        <taxon>Actinopterygii</taxon>
        <taxon>Chondrostei</taxon>
        <taxon>Acipenseriformes</taxon>
        <taxon>Acipenseridae</taxon>
        <taxon>Acipenser</taxon>
    </lineage>
</organism>
<evidence type="ECO:0000256" key="5">
    <source>
        <dbReference type="ARBA" id="ARBA00022859"/>
    </source>
</evidence>
<dbReference type="SMART" id="SM00920">
    <property type="entry name" value="MHC_II_alpha"/>
    <property type="match status" value="1"/>
</dbReference>
<dbReference type="SUPFAM" id="SSF48726">
    <property type="entry name" value="Immunoglobulin"/>
    <property type="match status" value="1"/>
</dbReference>
<dbReference type="Proteomes" id="UP001230051">
    <property type="component" value="Unassembled WGS sequence"/>
</dbReference>
<feature type="chain" id="PRO_5042179919" evidence="13">
    <location>
        <begin position="21"/>
        <end position="245"/>
    </location>
</feature>
<dbReference type="GO" id="GO:0042613">
    <property type="term" value="C:MHC class II protein complex"/>
    <property type="evidence" value="ECO:0007669"/>
    <property type="project" value="UniProtKB-KW"/>
</dbReference>
<name>A0AAD8CHL0_ACIOX</name>